<name>A0A6F9DXV2_9ASCI</name>
<dbReference type="GO" id="GO:0006405">
    <property type="term" value="P:RNA export from nucleus"/>
    <property type="evidence" value="ECO:0007669"/>
    <property type="project" value="TreeGrafter"/>
</dbReference>
<dbReference type="GO" id="GO:0005049">
    <property type="term" value="F:nuclear export signal receptor activity"/>
    <property type="evidence" value="ECO:0007669"/>
    <property type="project" value="InterPro"/>
</dbReference>
<dbReference type="GO" id="GO:0005737">
    <property type="term" value="C:cytoplasm"/>
    <property type="evidence" value="ECO:0007669"/>
    <property type="project" value="TreeGrafter"/>
</dbReference>
<feature type="domain" description="Exportin-5 C-terminal" evidence="2">
    <location>
        <begin position="302"/>
        <end position="1131"/>
    </location>
</feature>
<dbReference type="InterPro" id="IPR045478">
    <property type="entry name" value="Exportin-5_C"/>
</dbReference>
<dbReference type="Pfam" id="PF08389">
    <property type="entry name" value="Xpo1"/>
    <property type="match status" value="1"/>
</dbReference>
<feature type="domain" description="Exportin-1/Importin-beta-like" evidence="1">
    <location>
        <begin position="103"/>
        <end position="258"/>
    </location>
</feature>
<sequence>MQQGDLDKLIFALETVLSPGVDHNKRTAAITLCETYKNHEQCAQIGFTLAEPLNTNASVRYFGWQLIKHVVRLKWTEKSKEDKVQIQKQLLAAVHSCPETEPVYIKSVISGVLTELVKHVWPQQWPTMLDDVFNLCENHKSSTVEIVLMMLLSLAEDVVLYQNITSKPRARDLRQAFTVATERIFEFFNGVISYRLSSLATPNGQKHLIATALRALGVYVEWVNLDFIFTDKPSSPLPVIFRLLDPSLGVHLESIECLLAIANRKGSTIERQAILKLADKCFVEQYVSAIKISSSEESFDETFSFLKSAGKLMGALSGQIIAVFPEQKESKTEFINTLNEYKPFLDVLYHLANHESRMVAHPCVTSWVSLLRHQELRKDPTLLSLVPHLLNLVTLHLCKDYSQQNQFTCVEELDFSDDEELLRFMKSFRSSCIQLLRYSTIALPLDVADACFATVYENLENVSPTDAKLLLKFEGLHTYLETVTSCVVSAAEDWNSKHRLPIAKAEELMFLFTTKKIGDPEVQAIFFNCAYSLCKLVALASNPRQHFKLLLDRAFETLDATAGQYTISAVSSLRRQIAVVLIRISKYYPNICLPLMEHLTSMIMQRLHKNHSQFSPHEKVSMFESLILISNELKNFVQQTTLIKNIMATTENFSQSPEFRSVLQSPVDFAKAIGFMEPSANEACTRMRTDIYYYITLTSAVLCRTQVPEDEKARISGGFYVNGNLVHPCTEHVGLAVELIFILARYFSSMWTSAVKSAVHPGNVQALAMRESEKRTLMCVNVDQQPSSRSEYAERSASKKHWETLQTFLHCNIDNCYNSLGLASKVFASVFYFQPVVYQIAVEPLVQNVATLPMPQLRGMLRQFFAEFLKNCPVERTEEVACPILSGYCEIVMERLRPRWEAYGVREAERIRGAINGGSQEFGSDEKPEEEILEEQILRNMTREHLDLLVTICVNKNPPSKKTEDMSDPDQVRCLGMAQSTQLTDTGVALANTGACEDILTHALVAMSWHDTTSCHKSVSILWPLLKLLMRDKPSIFTDDVTYFVFESILRGLNRHGQFDGCQTQLTSLALLIIQGLPGRINVFLGILNSALPQMESQISDFLETFHQRNDKQKKITFKKLVGGIIEQHVGQQFKEEPKMDVFAPFFARSSKRATKNSVDEVNIDGLAQLFKPQ</sequence>
<dbReference type="GO" id="GO:0003723">
    <property type="term" value="F:RNA binding"/>
    <property type="evidence" value="ECO:0007669"/>
    <property type="project" value="TreeGrafter"/>
</dbReference>
<dbReference type="PANTHER" id="PTHR11223">
    <property type="entry name" value="EXPORTIN 1/5"/>
    <property type="match status" value="1"/>
</dbReference>
<dbReference type="InterPro" id="IPR045065">
    <property type="entry name" value="XPO1/5"/>
</dbReference>
<protein>
    <submittedName>
        <fullName evidence="3">Exportin-5-like</fullName>
    </submittedName>
</protein>
<dbReference type="GO" id="GO:0042565">
    <property type="term" value="C:RNA nuclear export complex"/>
    <property type="evidence" value="ECO:0007669"/>
    <property type="project" value="TreeGrafter"/>
</dbReference>
<accession>A0A6F9DXV2</accession>
<dbReference type="GO" id="GO:0006611">
    <property type="term" value="P:protein export from nucleus"/>
    <property type="evidence" value="ECO:0007669"/>
    <property type="project" value="InterPro"/>
</dbReference>
<proteinExistence type="evidence at transcript level"/>
<dbReference type="Gene3D" id="1.25.10.10">
    <property type="entry name" value="Leucine-rich Repeat Variant"/>
    <property type="match status" value="1"/>
</dbReference>
<dbReference type="SUPFAM" id="SSF48371">
    <property type="entry name" value="ARM repeat"/>
    <property type="match status" value="1"/>
</dbReference>
<evidence type="ECO:0000259" key="2">
    <source>
        <dbReference type="Pfam" id="PF19273"/>
    </source>
</evidence>
<dbReference type="InterPro" id="IPR016024">
    <property type="entry name" value="ARM-type_fold"/>
</dbReference>
<dbReference type="InterPro" id="IPR011989">
    <property type="entry name" value="ARM-like"/>
</dbReference>
<dbReference type="Pfam" id="PF19273">
    <property type="entry name" value="Exportin-5"/>
    <property type="match status" value="1"/>
</dbReference>
<dbReference type="AlphaFoldDB" id="A0A6F9DXV2"/>
<dbReference type="InterPro" id="IPR013598">
    <property type="entry name" value="Exportin-1/Importin-b-like"/>
</dbReference>
<dbReference type="GO" id="GO:0005634">
    <property type="term" value="C:nucleus"/>
    <property type="evidence" value="ECO:0007669"/>
    <property type="project" value="TreeGrafter"/>
</dbReference>
<reference evidence="3" key="1">
    <citation type="submission" date="2020-04" db="EMBL/GenBank/DDBJ databases">
        <authorList>
            <person name="Neveu A P."/>
        </authorList>
    </citation>
    <scope>NUCLEOTIDE SEQUENCE</scope>
    <source>
        <tissue evidence="3">Whole embryo</tissue>
    </source>
</reference>
<dbReference type="EMBL" id="LR791934">
    <property type="protein sequence ID" value="CAB3267796.1"/>
    <property type="molecule type" value="mRNA"/>
</dbReference>
<organism evidence="3">
    <name type="scientific">Phallusia mammillata</name>
    <dbReference type="NCBI Taxonomy" id="59560"/>
    <lineage>
        <taxon>Eukaryota</taxon>
        <taxon>Metazoa</taxon>
        <taxon>Chordata</taxon>
        <taxon>Tunicata</taxon>
        <taxon>Ascidiacea</taxon>
        <taxon>Phlebobranchia</taxon>
        <taxon>Ascidiidae</taxon>
        <taxon>Phallusia</taxon>
    </lineage>
</organism>
<dbReference type="PANTHER" id="PTHR11223:SF3">
    <property type="entry name" value="EXPORTIN-5"/>
    <property type="match status" value="1"/>
</dbReference>
<gene>
    <name evidence="3" type="primary">Xpo5</name>
</gene>
<evidence type="ECO:0000313" key="3">
    <source>
        <dbReference type="EMBL" id="CAB3267796.1"/>
    </source>
</evidence>
<evidence type="ECO:0000259" key="1">
    <source>
        <dbReference type="Pfam" id="PF08389"/>
    </source>
</evidence>